<evidence type="ECO:0000313" key="2">
    <source>
        <dbReference type="EMBL" id="KAK1331488.1"/>
    </source>
</evidence>
<feature type="region of interest" description="Disordered" evidence="1">
    <location>
        <begin position="190"/>
        <end position="212"/>
    </location>
</feature>
<dbReference type="AlphaFoldDB" id="A0AA40HHT7"/>
<comment type="caution">
    <text evidence="2">The sequence shown here is derived from an EMBL/GenBank/DDBJ whole genome shotgun (WGS) entry which is preliminary data.</text>
</comment>
<gene>
    <name evidence="2" type="ORF">QTO34_009445</name>
</gene>
<evidence type="ECO:0000313" key="3">
    <source>
        <dbReference type="Proteomes" id="UP001177744"/>
    </source>
</evidence>
<dbReference type="Proteomes" id="UP001177744">
    <property type="component" value="Unassembled WGS sequence"/>
</dbReference>
<proteinExistence type="predicted"/>
<feature type="region of interest" description="Disordered" evidence="1">
    <location>
        <begin position="1"/>
        <end position="162"/>
    </location>
</feature>
<accession>A0AA40HHT7</accession>
<name>A0AA40HHT7_CNENI</name>
<reference evidence="2" key="1">
    <citation type="submission" date="2023-06" db="EMBL/GenBank/DDBJ databases">
        <title>Reference genome for the Northern bat (Eptesicus nilssonii), a most northern bat species.</title>
        <authorList>
            <person name="Laine V.N."/>
            <person name="Pulliainen A.T."/>
            <person name="Lilley T.M."/>
        </authorList>
    </citation>
    <scope>NUCLEOTIDE SEQUENCE</scope>
    <source>
        <strain evidence="2">BLF_Eptnil</strain>
        <tissue evidence="2">Kidney</tissue>
    </source>
</reference>
<dbReference type="EMBL" id="JAULJE010000020">
    <property type="protein sequence ID" value="KAK1331488.1"/>
    <property type="molecule type" value="Genomic_DNA"/>
</dbReference>
<evidence type="ECO:0000256" key="1">
    <source>
        <dbReference type="SAM" id="MobiDB-lite"/>
    </source>
</evidence>
<organism evidence="2 3">
    <name type="scientific">Cnephaeus nilssonii</name>
    <name type="common">Northern bat</name>
    <name type="synonym">Eptesicus nilssonii</name>
    <dbReference type="NCBI Taxonomy" id="3371016"/>
    <lineage>
        <taxon>Eukaryota</taxon>
        <taxon>Metazoa</taxon>
        <taxon>Chordata</taxon>
        <taxon>Craniata</taxon>
        <taxon>Vertebrata</taxon>
        <taxon>Euteleostomi</taxon>
        <taxon>Mammalia</taxon>
        <taxon>Eutheria</taxon>
        <taxon>Laurasiatheria</taxon>
        <taxon>Chiroptera</taxon>
        <taxon>Yangochiroptera</taxon>
        <taxon>Vespertilionidae</taxon>
        <taxon>Cnephaeus</taxon>
    </lineage>
</organism>
<feature type="compositionally biased region" description="Polar residues" evidence="1">
    <location>
        <begin position="41"/>
        <end position="67"/>
    </location>
</feature>
<keyword evidence="3" id="KW-1185">Reference proteome</keyword>
<sequence length="212" mass="22132">MAPFTVEHLSPLRPRKEEAAASGGGVGECAFGRHTKGSEGGNMSSSWICRTSSRATSGKPSRGNATLVTFPEPEPDPGPAVTELQEAEEPPAASHPTPARPDPGPQHISSSEQDQETPTEETPTLLPSPDPEQAPGTALTELPDVDPPAACEQLTSAPGTPVVPGLVPHVMLGQNLAGVRRRVDTWAPAPSLKSPDSQMRTCSPLGPGTWLY</sequence>
<protein>
    <submittedName>
        <fullName evidence="2">Uncharacterized protein</fullName>
    </submittedName>
</protein>